<name>A0A3P8ABZ3_HELPZ</name>
<evidence type="ECO:0000313" key="2">
    <source>
        <dbReference type="Proteomes" id="UP000050761"/>
    </source>
</evidence>
<proteinExistence type="predicted"/>
<dbReference type="WBParaSite" id="HPBE_0001728201-mRNA-1">
    <property type="protein sequence ID" value="HPBE_0001728201-mRNA-1"/>
    <property type="gene ID" value="HPBE_0001728201"/>
</dbReference>
<gene>
    <name evidence="1" type="ORF">HPBE_LOCUS17281</name>
</gene>
<reference evidence="3" key="2">
    <citation type="submission" date="2019-09" db="UniProtKB">
        <authorList>
            <consortium name="WormBaseParasite"/>
        </authorList>
    </citation>
    <scope>IDENTIFICATION</scope>
</reference>
<sequence>MLSRNVLLAWDTYLLDRDEVNELSLHFLAKMKIMVISDVNSKLVALEDKQSKMVYNMGCINEEQKGSARPVTELEKALGLPDGSDQNHDLPVDAFSITPSDGKSVDSQIRGADCDLQEIIVQVSALHKSKTAMSNSNKATEDQVAQILKNHMEILIYIDEKSGELDAKVDEFKYVLDGRYSTAYSWSPPVTVIVYSSAVSIFFERCSC</sequence>
<dbReference type="EMBL" id="UZAH01029914">
    <property type="protein sequence ID" value="VDP08441.1"/>
    <property type="molecule type" value="Genomic_DNA"/>
</dbReference>
<reference evidence="1 2" key="1">
    <citation type="submission" date="2018-11" db="EMBL/GenBank/DDBJ databases">
        <authorList>
            <consortium name="Pathogen Informatics"/>
        </authorList>
    </citation>
    <scope>NUCLEOTIDE SEQUENCE [LARGE SCALE GENOMIC DNA]</scope>
</reference>
<dbReference type="AlphaFoldDB" id="A0A3P8ABZ3"/>
<dbReference type="OrthoDB" id="344345at2759"/>
<dbReference type="Proteomes" id="UP000050761">
    <property type="component" value="Unassembled WGS sequence"/>
</dbReference>
<protein>
    <submittedName>
        <fullName evidence="3">TMV resistance protein N-like</fullName>
    </submittedName>
</protein>
<evidence type="ECO:0000313" key="3">
    <source>
        <dbReference type="WBParaSite" id="HPBE_0001728201-mRNA-1"/>
    </source>
</evidence>
<organism evidence="1">
    <name type="scientific">Heligmosomoides polygyrus</name>
    <name type="common">Parasitic roundworm</name>
    <dbReference type="NCBI Taxonomy" id="6339"/>
    <lineage>
        <taxon>Eukaryota</taxon>
        <taxon>Metazoa</taxon>
        <taxon>Ecdysozoa</taxon>
        <taxon>Nematoda</taxon>
        <taxon>Chromadorea</taxon>
        <taxon>Rhabditida</taxon>
        <taxon>Rhabditina</taxon>
        <taxon>Rhabditomorpha</taxon>
        <taxon>Strongyloidea</taxon>
        <taxon>Heligmosomidae</taxon>
        <taxon>Heligmosomoides</taxon>
    </lineage>
</organism>
<evidence type="ECO:0000313" key="1">
    <source>
        <dbReference type="EMBL" id="VDP08441.1"/>
    </source>
</evidence>
<keyword evidence="2" id="KW-1185">Reference proteome</keyword>
<accession>A0A3P8ABZ3</accession>